<evidence type="ECO:0000313" key="8">
    <source>
        <dbReference type="EMBL" id="MEO1772693.1"/>
    </source>
</evidence>
<dbReference type="Proteomes" id="UP000664357">
    <property type="component" value="Unassembled WGS sequence"/>
</dbReference>
<feature type="domain" description="Peptidase S26" evidence="7">
    <location>
        <begin position="1"/>
        <end position="116"/>
    </location>
</feature>
<comment type="subcellular location">
    <subcellularLocation>
        <location evidence="2">Cell membrane</location>
        <topology evidence="2">Single-pass type II membrane protein</topology>
    </subcellularLocation>
    <subcellularLocation>
        <location evidence="6">Membrane</location>
        <topology evidence="6">Single-pass type II membrane protein</topology>
    </subcellularLocation>
</comment>
<keyword evidence="9" id="KW-1185">Reference proteome</keyword>
<evidence type="ECO:0000256" key="4">
    <source>
        <dbReference type="ARBA" id="ARBA00013208"/>
    </source>
</evidence>
<dbReference type="NCBIfam" id="TIGR02227">
    <property type="entry name" value="sigpep_I_bact"/>
    <property type="match status" value="1"/>
</dbReference>
<dbReference type="InterPro" id="IPR019533">
    <property type="entry name" value="Peptidase_S26"/>
</dbReference>
<gene>
    <name evidence="8" type="ORF">JZO67_004675</name>
</gene>
<dbReference type="CDD" id="cd06530">
    <property type="entry name" value="S26_SPase_I"/>
    <property type="match status" value="1"/>
</dbReference>
<name>A0ABV0EYF0_9ENTE</name>
<dbReference type="InterPro" id="IPR036286">
    <property type="entry name" value="LexA/Signal_pep-like_sf"/>
</dbReference>
<evidence type="ECO:0000256" key="6">
    <source>
        <dbReference type="RuleBase" id="RU362042"/>
    </source>
</evidence>
<sequence>MFPTFQENQVVKVSAHHAPKRFEVIVFQPKKEDEPMYLKRVIGLPGERIVYRKHQLYINGKKIKDPFANETEDFDWSSDQLEIPQGHYFVLGDNREISKDSRSFGLISKKQIKGIIKERN</sequence>
<evidence type="ECO:0000256" key="1">
    <source>
        <dbReference type="ARBA" id="ARBA00000677"/>
    </source>
</evidence>
<reference evidence="8 9" key="1">
    <citation type="submission" date="2021-03" db="EMBL/GenBank/DDBJ databases">
        <authorList>
            <person name="Gilmore M.S."/>
            <person name="Schwartzman J."/>
            <person name="Van Tyne D."/>
            <person name="Martin M."/>
            <person name="Earl A.M."/>
            <person name="Manson A.L."/>
            <person name="Straub T."/>
            <person name="Salamzade R."/>
            <person name="Saavedra J."/>
            <person name="Lebreton F."/>
            <person name="Prichula J."/>
            <person name="Schaufler K."/>
            <person name="Gaca A."/>
            <person name="Sgardioli B."/>
            <person name="Wagenaar J."/>
            <person name="Strong T."/>
        </authorList>
    </citation>
    <scope>NUCLEOTIDE SEQUENCE [LARGE SCALE GENOMIC DNA]</scope>
    <source>
        <strain evidence="8 9">665A</strain>
    </source>
</reference>
<dbReference type="SUPFAM" id="SSF51306">
    <property type="entry name" value="LexA/Signal peptidase"/>
    <property type="match status" value="1"/>
</dbReference>
<protein>
    <recommendedName>
        <fullName evidence="4 6">Signal peptidase I</fullName>
        <ecNumber evidence="4 6">3.4.21.89</ecNumber>
    </recommendedName>
</protein>
<accession>A0ABV0EYF0</accession>
<dbReference type="PROSITE" id="PS00761">
    <property type="entry name" value="SPASE_I_3"/>
    <property type="match status" value="1"/>
</dbReference>
<dbReference type="InterPro" id="IPR019757">
    <property type="entry name" value="Pept_S26A_signal_pept_1_Lys-AS"/>
</dbReference>
<dbReference type="InterPro" id="IPR019758">
    <property type="entry name" value="Pept_S26A_signal_pept_1_CS"/>
</dbReference>
<dbReference type="PROSITE" id="PS00760">
    <property type="entry name" value="SPASE_I_2"/>
    <property type="match status" value="1"/>
</dbReference>
<evidence type="ECO:0000256" key="5">
    <source>
        <dbReference type="ARBA" id="ARBA00022801"/>
    </source>
</evidence>
<dbReference type="Gene3D" id="2.10.109.10">
    <property type="entry name" value="Umud Fragment, subunit A"/>
    <property type="match status" value="1"/>
</dbReference>
<keyword evidence="6" id="KW-0645">Protease</keyword>
<evidence type="ECO:0000256" key="3">
    <source>
        <dbReference type="ARBA" id="ARBA00009370"/>
    </source>
</evidence>
<dbReference type="EC" id="3.4.21.89" evidence="4 6"/>
<comment type="caution">
    <text evidence="8">The sequence shown here is derived from an EMBL/GenBank/DDBJ whole genome shotgun (WGS) entry which is preliminary data.</text>
</comment>
<comment type="catalytic activity">
    <reaction evidence="1 6">
        <text>Cleavage of hydrophobic, N-terminal signal or leader sequences from secreted and periplasmic proteins.</text>
        <dbReference type="EC" id="3.4.21.89"/>
    </reaction>
</comment>
<dbReference type="EMBL" id="JAFREL020000005">
    <property type="protein sequence ID" value="MEO1772693.1"/>
    <property type="molecule type" value="Genomic_DNA"/>
</dbReference>
<proteinExistence type="inferred from homology"/>
<dbReference type="PANTHER" id="PTHR43390">
    <property type="entry name" value="SIGNAL PEPTIDASE I"/>
    <property type="match status" value="1"/>
</dbReference>
<keyword evidence="5 6" id="KW-0378">Hydrolase</keyword>
<comment type="similarity">
    <text evidence="3 6">Belongs to the peptidase S26 family.</text>
</comment>
<dbReference type="PANTHER" id="PTHR43390:SF1">
    <property type="entry name" value="CHLOROPLAST PROCESSING PEPTIDASE"/>
    <property type="match status" value="1"/>
</dbReference>
<evidence type="ECO:0000259" key="7">
    <source>
        <dbReference type="Pfam" id="PF10502"/>
    </source>
</evidence>
<evidence type="ECO:0000256" key="2">
    <source>
        <dbReference type="ARBA" id="ARBA00004401"/>
    </source>
</evidence>
<dbReference type="PRINTS" id="PR00727">
    <property type="entry name" value="LEADERPTASE"/>
</dbReference>
<reference evidence="8 9" key="2">
    <citation type="submission" date="2024-02" db="EMBL/GenBank/DDBJ databases">
        <title>The Genome Sequence of Enterococcus sp. DIV0159.</title>
        <authorList>
            <person name="Earl A."/>
            <person name="Manson A."/>
            <person name="Gilmore M."/>
            <person name="Sanders J."/>
            <person name="Shea T."/>
            <person name="Howe W."/>
            <person name="Livny J."/>
            <person name="Cuomo C."/>
            <person name="Neafsey D."/>
            <person name="Birren B."/>
        </authorList>
    </citation>
    <scope>NUCLEOTIDE SEQUENCE [LARGE SCALE GENOMIC DNA]</scope>
    <source>
        <strain evidence="8 9">665A</strain>
    </source>
</reference>
<dbReference type="Pfam" id="PF10502">
    <property type="entry name" value="Peptidase_S26"/>
    <property type="match status" value="1"/>
</dbReference>
<organism evidence="8 9">
    <name type="scientific">Candidatus Enterococcus ferrettii</name>
    <dbReference type="NCBI Taxonomy" id="2815324"/>
    <lineage>
        <taxon>Bacteria</taxon>
        <taxon>Bacillati</taxon>
        <taxon>Bacillota</taxon>
        <taxon>Bacilli</taxon>
        <taxon>Lactobacillales</taxon>
        <taxon>Enterococcaceae</taxon>
        <taxon>Enterococcus</taxon>
    </lineage>
</organism>
<dbReference type="InterPro" id="IPR000223">
    <property type="entry name" value="Pept_S26A_signal_pept_1"/>
</dbReference>
<evidence type="ECO:0000313" key="9">
    <source>
        <dbReference type="Proteomes" id="UP000664357"/>
    </source>
</evidence>